<evidence type="ECO:0000313" key="2">
    <source>
        <dbReference type="Proteomes" id="UP000828941"/>
    </source>
</evidence>
<protein>
    <submittedName>
        <fullName evidence="1">Uncharacterized protein</fullName>
    </submittedName>
</protein>
<proteinExistence type="predicted"/>
<evidence type="ECO:0000313" key="1">
    <source>
        <dbReference type="EMBL" id="KAI4345778.1"/>
    </source>
</evidence>
<dbReference type="EMBL" id="CM039430">
    <property type="protein sequence ID" value="KAI4345778.1"/>
    <property type="molecule type" value="Genomic_DNA"/>
</dbReference>
<keyword evidence="2" id="KW-1185">Reference proteome</keyword>
<name>A0ACB9PBE9_BAUVA</name>
<dbReference type="Proteomes" id="UP000828941">
    <property type="component" value="Chromosome 5"/>
</dbReference>
<gene>
    <name evidence="1" type="ORF">L6164_012874</name>
</gene>
<sequence length="607" mass="67080">MASSLVSMPTQKHLFGQKRFEKTARKFSHGNSRGFSVTATLSRDPQISDVEVPVLAATTTMIRLPETVSSDPLSCRTRLRVSPDSLQYPPGFLGVVPDRSDCDSSVNGFDDVKDILSSKVYEVAVESPLQMVPKLSKKLGVDVWLKREDFQHVFSFKVRGAYNMMSKLPKEQLKKGVISSSAGNHAQGVALVANKLGCSVVIAMPITTQQIKREAVEALGATVVFVGDTFDEAQAYAKKRAIEEGRTFVPAFDHRDIIMGQGTVGVEIMRQMQDPLHAIFVPVGGGGLIAGIAAYVKRVFPQVKVIGVEPTDANSMALSLFHGERVILDQIGGFADGVAIKEVGEEPFRLCKELIDGVILVSRDLICASMKDMFEENRTILEPAGALAIAGAQAYCKYYGIKGENIVAVASGANINFDTLKTVAELANLGRKQEVVLATAMPEKPGIFKHFCKMVGSMNITEIKYRYNFNEKAVVLYSVGFDTDSDLEAMLERMESSQFRSVNFTENDLVKDHLRHMVGGQSKIENEVLCRFIFPDRPGALMKFLDFFSPRWNITSLHHRAQGETEANVLVGMQIPGDEMDEFHDHVNKLGYDYRVETNEDLQLLLY</sequence>
<reference evidence="1 2" key="1">
    <citation type="journal article" date="2022" name="DNA Res.">
        <title>Chromosomal-level genome assembly of the orchid tree Bauhinia variegata (Leguminosae; Cercidoideae) supports the allotetraploid origin hypothesis of Bauhinia.</title>
        <authorList>
            <person name="Zhong Y."/>
            <person name="Chen Y."/>
            <person name="Zheng D."/>
            <person name="Pang J."/>
            <person name="Liu Y."/>
            <person name="Luo S."/>
            <person name="Meng S."/>
            <person name="Qian L."/>
            <person name="Wei D."/>
            <person name="Dai S."/>
            <person name="Zhou R."/>
        </authorList>
    </citation>
    <scope>NUCLEOTIDE SEQUENCE [LARGE SCALE GENOMIC DNA]</scope>
    <source>
        <strain evidence="1">BV-YZ2020</strain>
    </source>
</reference>
<comment type="caution">
    <text evidence="1">The sequence shown here is derived from an EMBL/GenBank/DDBJ whole genome shotgun (WGS) entry which is preliminary data.</text>
</comment>
<organism evidence="1 2">
    <name type="scientific">Bauhinia variegata</name>
    <name type="common">Purple orchid tree</name>
    <name type="synonym">Phanera variegata</name>
    <dbReference type="NCBI Taxonomy" id="167791"/>
    <lineage>
        <taxon>Eukaryota</taxon>
        <taxon>Viridiplantae</taxon>
        <taxon>Streptophyta</taxon>
        <taxon>Embryophyta</taxon>
        <taxon>Tracheophyta</taxon>
        <taxon>Spermatophyta</taxon>
        <taxon>Magnoliopsida</taxon>
        <taxon>eudicotyledons</taxon>
        <taxon>Gunneridae</taxon>
        <taxon>Pentapetalae</taxon>
        <taxon>rosids</taxon>
        <taxon>fabids</taxon>
        <taxon>Fabales</taxon>
        <taxon>Fabaceae</taxon>
        <taxon>Cercidoideae</taxon>
        <taxon>Cercideae</taxon>
        <taxon>Bauhiniinae</taxon>
        <taxon>Bauhinia</taxon>
    </lineage>
</organism>
<accession>A0ACB9PBE9</accession>